<evidence type="ECO:0000256" key="4">
    <source>
        <dbReference type="ARBA" id="ARBA00031367"/>
    </source>
</evidence>
<sequence length="301" mass="32874">MGGTRFVGKPLVARLQAQGHALTLFTRGRNALPEGVEHLSGDRSSSEGLSPLEGRQFDVIVDSSGRKLEDSRRVVEITGAPSHRFVYVSSAGVYAGSELWPLDETAATDPNSRHAGKADTEAWLRAEGIPFTSFRPTYIYGPGNYNPVERWFFDRITHDRPVPLPGDGSTITQLGHVDDLAEAMARCIDVEAAANRIYNCSGKQGITFRGFIQAAAVACAKDPDAVELRPFDPSGLDPKARKAFPLRLNHFLTDITRVERELAWQPRFDLAKGLADSFQNDYAKTPTTEPDFSADAALIGA</sequence>
<evidence type="ECO:0000256" key="1">
    <source>
        <dbReference type="ARBA" id="ARBA00004947"/>
    </source>
</evidence>
<reference evidence="7 8" key="1">
    <citation type="journal article" date="2003" name="Nature">
        <title>The genome of a motile marine Synechococcus.</title>
        <authorList>
            <person name="Palenik B."/>
            <person name="Brahamsha B."/>
            <person name="Larimer F."/>
            <person name="Land M."/>
            <person name="Hauser L."/>
            <person name="Chain P."/>
            <person name="Lamerdin J."/>
            <person name="Regala W."/>
            <person name="Allen E.A."/>
            <person name="McCarren J."/>
            <person name="Paulsen I."/>
            <person name="Dufresne A."/>
            <person name="Partensky F."/>
            <person name="Webb E."/>
            <person name="Waterbury J."/>
        </authorList>
    </citation>
    <scope>NUCLEOTIDE SEQUENCE [LARGE SCALE GENOMIC DNA]</scope>
    <source>
        <strain evidence="7 8">WH8102</strain>
    </source>
</reference>
<dbReference type="GO" id="GO:0003978">
    <property type="term" value="F:UDP-glucose 4-epimerase activity"/>
    <property type="evidence" value="ECO:0007669"/>
    <property type="project" value="TreeGrafter"/>
</dbReference>
<dbReference type="HOGENOM" id="CLU_050934_0_1_3"/>
<name>Q7U852_PARMW</name>
<evidence type="ECO:0000256" key="3">
    <source>
        <dbReference type="ARBA" id="ARBA00018569"/>
    </source>
</evidence>
<dbReference type="GO" id="GO:0005829">
    <property type="term" value="C:cytosol"/>
    <property type="evidence" value="ECO:0007669"/>
    <property type="project" value="TreeGrafter"/>
</dbReference>
<dbReference type="PANTHER" id="PTHR43725:SF8">
    <property type="entry name" value="CHLOROPLAST STEM-LOOP BINDING PROTEIN OF 41 KDA B, CHLOROPLASTIC"/>
    <property type="match status" value="1"/>
</dbReference>
<protein>
    <recommendedName>
        <fullName evidence="3">UDP-glucose 4-epimerase</fullName>
    </recommendedName>
    <alternativeName>
        <fullName evidence="5">Galactowaldenase</fullName>
    </alternativeName>
    <alternativeName>
        <fullName evidence="4">UDP-galactose 4-epimerase</fullName>
    </alternativeName>
</protein>
<dbReference type="PANTHER" id="PTHR43725">
    <property type="entry name" value="UDP-GLUCOSE 4-EPIMERASE"/>
    <property type="match status" value="1"/>
</dbReference>
<feature type="domain" description="NAD-dependent epimerase/dehydratase" evidence="6">
    <location>
        <begin position="1"/>
        <end position="200"/>
    </location>
</feature>
<organism evidence="7 8">
    <name type="scientific">Parasynechococcus marenigrum (strain WH8102)</name>
    <dbReference type="NCBI Taxonomy" id="84588"/>
    <lineage>
        <taxon>Bacteria</taxon>
        <taxon>Bacillati</taxon>
        <taxon>Cyanobacteriota</taxon>
        <taxon>Cyanophyceae</taxon>
        <taxon>Synechococcales</taxon>
        <taxon>Prochlorococcaceae</taxon>
        <taxon>Parasynechococcus</taxon>
        <taxon>Parasynechococcus marenigrum</taxon>
    </lineage>
</organism>
<proteinExistence type="inferred from homology"/>
<dbReference type="Proteomes" id="UP000001422">
    <property type="component" value="Chromosome"/>
</dbReference>
<accession>Q7U852</accession>
<evidence type="ECO:0000313" key="8">
    <source>
        <dbReference type="Proteomes" id="UP000001422"/>
    </source>
</evidence>
<dbReference type="InterPro" id="IPR036291">
    <property type="entry name" value="NAD(P)-bd_dom_sf"/>
</dbReference>
<gene>
    <name evidence="7" type="ordered locus">SYNW0772</name>
</gene>
<dbReference type="eggNOG" id="COG0451">
    <property type="taxonomic scope" value="Bacteria"/>
</dbReference>
<dbReference type="AlphaFoldDB" id="Q7U852"/>
<dbReference type="Gene3D" id="3.40.50.720">
    <property type="entry name" value="NAD(P)-binding Rossmann-like Domain"/>
    <property type="match status" value="1"/>
</dbReference>
<dbReference type="KEGG" id="syw:SYNW0772"/>
<evidence type="ECO:0000256" key="2">
    <source>
        <dbReference type="ARBA" id="ARBA00007637"/>
    </source>
</evidence>
<keyword evidence="8" id="KW-1185">Reference proteome</keyword>
<dbReference type="InterPro" id="IPR001509">
    <property type="entry name" value="Epimerase_deHydtase"/>
</dbReference>
<dbReference type="Pfam" id="PF01370">
    <property type="entry name" value="Epimerase"/>
    <property type="match status" value="1"/>
</dbReference>
<dbReference type="SUPFAM" id="SSF51735">
    <property type="entry name" value="NAD(P)-binding Rossmann-fold domains"/>
    <property type="match status" value="1"/>
</dbReference>
<dbReference type="EMBL" id="BX569691">
    <property type="protein sequence ID" value="CAE07287.1"/>
    <property type="molecule type" value="Genomic_DNA"/>
</dbReference>
<comment type="pathway">
    <text evidence="1">Carbohydrate metabolism; galactose metabolism.</text>
</comment>
<dbReference type="GO" id="GO:0005996">
    <property type="term" value="P:monosaccharide metabolic process"/>
    <property type="evidence" value="ECO:0007669"/>
    <property type="project" value="TreeGrafter"/>
</dbReference>
<evidence type="ECO:0000256" key="5">
    <source>
        <dbReference type="ARBA" id="ARBA00033067"/>
    </source>
</evidence>
<dbReference type="STRING" id="84588.SYNW0772"/>
<evidence type="ECO:0000313" key="7">
    <source>
        <dbReference type="EMBL" id="CAE07287.1"/>
    </source>
</evidence>
<evidence type="ECO:0000259" key="6">
    <source>
        <dbReference type="Pfam" id="PF01370"/>
    </source>
</evidence>
<comment type="similarity">
    <text evidence="2">Belongs to the NAD(P)-dependent epimerase/dehydratase family.</text>
</comment>